<accession>A0A6J4VF22</accession>
<keyword evidence="2" id="KW-0695">RNA-directed DNA polymerase</keyword>
<dbReference type="EMBL" id="CADCWO010000129">
    <property type="protein sequence ID" value="CAA9576773.1"/>
    <property type="molecule type" value="Genomic_DNA"/>
</dbReference>
<protein>
    <submittedName>
        <fullName evidence="2">Retron-type RNA-directed DNA polymerase</fullName>
        <ecNumber evidence="2">2.7.7.49</ecNumber>
    </submittedName>
</protein>
<proteinExistence type="predicted"/>
<organism evidence="2">
    <name type="scientific">uncultured Synechococcales cyanobacterium</name>
    <dbReference type="NCBI Taxonomy" id="1936017"/>
    <lineage>
        <taxon>Bacteria</taxon>
        <taxon>Bacillati</taxon>
        <taxon>Cyanobacteriota</taxon>
        <taxon>Cyanophyceae</taxon>
        <taxon>Synechococcales</taxon>
        <taxon>environmental samples</taxon>
    </lineage>
</organism>
<dbReference type="InterPro" id="IPR043502">
    <property type="entry name" value="DNA/RNA_pol_sf"/>
</dbReference>
<dbReference type="GO" id="GO:0003964">
    <property type="term" value="F:RNA-directed DNA polymerase activity"/>
    <property type="evidence" value="ECO:0007669"/>
    <property type="project" value="UniProtKB-KW"/>
</dbReference>
<name>A0A6J4VF22_9CYAN</name>
<reference evidence="2" key="1">
    <citation type="submission" date="2020-02" db="EMBL/GenBank/DDBJ databases">
        <authorList>
            <person name="Meier V. D."/>
        </authorList>
    </citation>
    <scope>NUCLEOTIDE SEQUENCE</scope>
    <source>
        <strain evidence="2">AVDCRST_MAG81</strain>
    </source>
</reference>
<evidence type="ECO:0000313" key="2">
    <source>
        <dbReference type="EMBL" id="CAA9576773.1"/>
    </source>
</evidence>
<keyword evidence="2" id="KW-0548">Nucleotidyltransferase</keyword>
<dbReference type="SUPFAM" id="SSF56672">
    <property type="entry name" value="DNA/RNA polymerases"/>
    <property type="match status" value="1"/>
</dbReference>
<evidence type="ECO:0000256" key="1">
    <source>
        <dbReference type="SAM" id="MobiDB-lite"/>
    </source>
</evidence>
<keyword evidence="2" id="KW-0808">Transferase</keyword>
<dbReference type="EC" id="2.7.7.49" evidence="2"/>
<sequence>MERRGTHSTTCSMATPTTLRGGTAAIPGVERIAQRAHQQPETCFCTLMHHFSVENLQVCFESLDGKKAVGIDGVTKEQYGEELEDNLQRLHQKLHQMSYRPQAVRRVEIPKTGAPAPLGSVALRTRSSRR</sequence>
<dbReference type="AlphaFoldDB" id="A0A6J4VF22"/>
<feature type="region of interest" description="Disordered" evidence="1">
    <location>
        <begin position="110"/>
        <end position="130"/>
    </location>
</feature>
<gene>
    <name evidence="2" type="ORF">AVDCRST_MAG81-2351</name>
</gene>